<organism evidence="1 2">
    <name type="scientific">Agrobacterium genomosp. 13 str. CFBP 6927</name>
    <dbReference type="NCBI Taxonomy" id="1183428"/>
    <lineage>
        <taxon>Bacteria</taxon>
        <taxon>Pseudomonadati</taxon>
        <taxon>Pseudomonadota</taxon>
        <taxon>Alphaproteobacteria</taxon>
        <taxon>Hyphomicrobiales</taxon>
        <taxon>Rhizobiaceae</taxon>
        <taxon>Rhizobium/Agrobacterium group</taxon>
        <taxon>Agrobacterium</taxon>
        <taxon>Agrobacterium tumefaciens complex</taxon>
    </lineage>
</organism>
<dbReference type="Proteomes" id="UP000191812">
    <property type="component" value="Unassembled WGS sequence"/>
</dbReference>
<dbReference type="EMBL" id="FBWH01000048">
    <property type="protein sequence ID" value="CUX66597.1"/>
    <property type="molecule type" value="Genomic_DNA"/>
</dbReference>
<name>A0ABP2BQD5_9HYPH</name>
<evidence type="ECO:0000313" key="2">
    <source>
        <dbReference type="Proteomes" id="UP000191812"/>
    </source>
</evidence>
<comment type="caution">
    <text evidence="1">The sequence shown here is derived from an EMBL/GenBank/DDBJ whole genome shotgun (WGS) entry which is preliminary data.</text>
</comment>
<evidence type="ECO:0000313" key="1">
    <source>
        <dbReference type="EMBL" id="CUX66597.1"/>
    </source>
</evidence>
<protein>
    <submittedName>
        <fullName evidence="1">Uncharacterized protein</fullName>
    </submittedName>
</protein>
<gene>
    <name evidence="1" type="ORF">AGR13a_Lc90455</name>
</gene>
<proteinExistence type="predicted"/>
<dbReference type="RefSeq" id="WP_080838869.1">
    <property type="nucleotide sequence ID" value="NZ_LT009757.1"/>
</dbReference>
<accession>A0ABP2BQD5</accession>
<reference evidence="1 2" key="1">
    <citation type="submission" date="2016-01" db="EMBL/GenBank/DDBJ databases">
        <authorList>
            <person name="Regsiter A."/>
            <person name="william w."/>
        </authorList>
    </citation>
    <scope>NUCLEOTIDE SEQUENCE [LARGE SCALE GENOMIC DNA]</scope>
    <source>
        <strain evidence="1 2">CFBP 6927</strain>
    </source>
</reference>
<sequence length="92" mass="10355">MNTNTLQTPSVEDHQSDVSWLDEYEKQIGDTDFSDFMVSFSQEDASDLGLRSRSVSIGYIDYLLDGHVAPQDEEASVRMIALMDEHAGPGWR</sequence>
<keyword evidence="2" id="KW-1185">Reference proteome</keyword>